<dbReference type="Proteomes" id="UP000604046">
    <property type="component" value="Unassembled WGS sequence"/>
</dbReference>
<keyword evidence="2" id="KW-0812">Transmembrane</keyword>
<accession>A0A812J6E5</accession>
<reference evidence="3" key="1">
    <citation type="submission" date="2021-02" db="EMBL/GenBank/DDBJ databases">
        <authorList>
            <person name="Dougan E. K."/>
            <person name="Rhodes N."/>
            <person name="Thang M."/>
            <person name="Chan C."/>
        </authorList>
    </citation>
    <scope>NUCLEOTIDE SEQUENCE</scope>
</reference>
<keyword evidence="4" id="KW-1185">Reference proteome</keyword>
<evidence type="ECO:0000313" key="3">
    <source>
        <dbReference type="EMBL" id="CAE7198748.1"/>
    </source>
</evidence>
<dbReference type="AlphaFoldDB" id="A0A812J6E5"/>
<gene>
    <name evidence="3" type="ORF">SNAT2548_LOCUS5766</name>
</gene>
<keyword evidence="2" id="KW-0472">Membrane</keyword>
<keyword evidence="2" id="KW-1133">Transmembrane helix</keyword>
<organism evidence="3 4">
    <name type="scientific">Symbiodinium natans</name>
    <dbReference type="NCBI Taxonomy" id="878477"/>
    <lineage>
        <taxon>Eukaryota</taxon>
        <taxon>Sar</taxon>
        <taxon>Alveolata</taxon>
        <taxon>Dinophyceae</taxon>
        <taxon>Suessiales</taxon>
        <taxon>Symbiodiniaceae</taxon>
        <taxon>Symbiodinium</taxon>
    </lineage>
</organism>
<sequence length="321" mass="35865">MDRESRSEEQTSLGSQHRFQSPDPSKAILHEPQQPGPPERAASSSPRQEFMRAQATPARCAQPEVLKTLRRSAVAEEPASRASLEEEGADACQEGAAGASTCPPSSEAKPEEAEVEVKNEVKKVQRPAPKRLQPGALVGAVLTAVSVVVAAFSAIVQLVTPAHLPPIHLHFQHTARDHLPADISRDQVLEFIRSKSSYPERWQILDERTLGSDAQEVAGPIVYATTSTSTRWEETLFVERQFRLLQKRVRALLLIRVAPPEQCADREERDGVEEFISDHDTYRHFRNFTDPVWICSWDGALNEDAEMRRSLKRLDKALLSQ</sequence>
<dbReference type="EMBL" id="CAJNDS010000372">
    <property type="protein sequence ID" value="CAE7198748.1"/>
    <property type="molecule type" value="Genomic_DNA"/>
</dbReference>
<feature type="transmembrane region" description="Helical" evidence="2">
    <location>
        <begin position="136"/>
        <end position="159"/>
    </location>
</feature>
<protein>
    <submittedName>
        <fullName evidence="3">Uncharacterized protein</fullName>
    </submittedName>
</protein>
<evidence type="ECO:0000256" key="1">
    <source>
        <dbReference type="SAM" id="MobiDB-lite"/>
    </source>
</evidence>
<comment type="caution">
    <text evidence="3">The sequence shown here is derived from an EMBL/GenBank/DDBJ whole genome shotgun (WGS) entry which is preliminary data.</text>
</comment>
<feature type="region of interest" description="Disordered" evidence="1">
    <location>
        <begin position="1"/>
        <end position="121"/>
    </location>
</feature>
<feature type="compositionally biased region" description="Polar residues" evidence="1">
    <location>
        <begin position="10"/>
        <end position="23"/>
    </location>
</feature>
<evidence type="ECO:0000256" key="2">
    <source>
        <dbReference type="SAM" id="Phobius"/>
    </source>
</evidence>
<proteinExistence type="predicted"/>
<name>A0A812J6E5_9DINO</name>
<dbReference type="OrthoDB" id="441098at2759"/>
<feature type="compositionally biased region" description="Basic and acidic residues" evidence="1">
    <location>
        <begin position="108"/>
        <end position="121"/>
    </location>
</feature>
<evidence type="ECO:0000313" key="4">
    <source>
        <dbReference type="Proteomes" id="UP000604046"/>
    </source>
</evidence>